<proteinExistence type="predicted"/>
<sequence length="1022" mass="117397">MSHNNFSNLRRARDEDRQEGLQEEMSSMTTDQSDSSGSDSEEDFRPSFGGYNPNPGYNAKTRKRQLSSDADSSAVKKKKDEDAAAGQSDFAMRYMQKFGYQEGTGLGRHQTGIVEPIKATGNVKRHGLGDEKAKAFQIEVGAVWDDSLEDKQVEEYPDFLECPGYLREDTEIKPFWIKVGSPKLVIDDEDEFCDREIIAAMLESKNVFDHLTDRELHNARIRANPFETIKSAIFQNPVWDDSLEDKQVEEYPDFLECPGYLREDTEIKPFWIKVGSPKLVIDDEDEFCDREIIAAMLESKNVFDHLTDRELHNARIRANPFETIKSAIFQNRAAMKMANLDKIFNWQLTLEGDDRCRQEKCPVTLGNTPSNNLSRRGNVFYFADVCAGPGGFSEYVIWRKAYYNSHGFGFTLRGENDFKLDKFLAGSSCYFDPYYGPKDDGNIYDPENLEALEKYVRERTGGQGVHLVMADGGFSVEGQENIQEILSKRLYLCQFIAALSLCRVHDSSDSGGNFICKLFDIFTPFSVGLIYLMYLSFAKVSLHKPITSRPANSERYLYCQDLTPFGLEVVKPHLIEINKKLESFKLQGKEKEFDVMEVVPMDVIRDDDEFCAYIKKHNELLARKQTLYLQKYHVFAKDSGKRDKEQGAIHDDEFCAYIKKHNELLARKQTLYLQKYHVFAKDSGKRDKEQGAIRDRALEYWEIPNIDRKALMADANKPTVLLFRNLAKDLQGREMKRPRKLSLSEFMPGFPKQIFHEEYNVQFLCSTQDPFILMSDYKENAYTRTLSDVGFTKMEDYPKFPKQTLFFAEKVQRIMNGHKDRDVIRILDAAIIDGDNVSRLPLTQRLDAARKFVQAFTVRGQQPHLVVASATSIMPSLMEDFVKSLFPPSTGSVPFMRDDEQPHFYYPVRGIRFPRCYKSNISKCFSTSSKQKYYHDSTHNMSREAKEGPNLMANFWDNLAEGVLQASWILNSHSKTTPVDILEKDSAPDVLTLPAIMNHISKLAEDWCNCTGVSRHYVFKSQ</sequence>
<evidence type="ECO:0000313" key="2">
    <source>
        <dbReference type="WBParaSite" id="JU765_v2.g14330.t2"/>
    </source>
</evidence>
<dbReference type="WBParaSite" id="JU765_v2.g14330.t2">
    <property type="protein sequence ID" value="JU765_v2.g14330.t2"/>
    <property type="gene ID" value="JU765_v2.g14330"/>
</dbReference>
<name>A0AC34QAB0_9BILA</name>
<evidence type="ECO:0000313" key="1">
    <source>
        <dbReference type="Proteomes" id="UP000887576"/>
    </source>
</evidence>
<organism evidence="1 2">
    <name type="scientific">Panagrolaimus sp. JU765</name>
    <dbReference type="NCBI Taxonomy" id="591449"/>
    <lineage>
        <taxon>Eukaryota</taxon>
        <taxon>Metazoa</taxon>
        <taxon>Ecdysozoa</taxon>
        <taxon>Nematoda</taxon>
        <taxon>Chromadorea</taxon>
        <taxon>Rhabditida</taxon>
        <taxon>Tylenchina</taxon>
        <taxon>Panagrolaimomorpha</taxon>
        <taxon>Panagrolaimoidea</taxon>
        <taxon>Panagrolaimidae</taxon>
        <taxon>Panagrolaimus</taxon>
    </lineage>
</organism>
<accession>A0AC34QAB0</accession>
<dbReference type="Proteomes" id="UP000887576">
    <property type="component" value="Unplaced"/>
</dbReference>
<reference evidence="2" key="1">
    <citation type="submission" date="2022-11" db="UniProtKB">
        <authorList>
            <consortium name="WormBaseParasite"/>
        </authorList>
    </citation>
    <scope>IDENTIFICATION</scope>
</reference>
<protein>
    <submittedName>
        <fullName evidence="2">Cap-specific mRNA (nucleoside-2'-O-)-methyltransferase 1</fullName>
    </submittedName>
</protein>